<keyword evidence="1" id="KW-0472">Membrane</keyword>
<dbReference type="EMBL" id="MGIP01000022">
    <property type="protein sequence ID" value="OGM90492.1"/>
    <property type="molecule type" value="Genomic_DNA"/>
</dbReference>
<dbReference type="SUPFAM" id="SSF49384">
    <property type="entry name" value="Carbohydrate-binding domain"/>
    <property type="match status" value="1"/>
</dbReference>
<dbReference type="GO" id="GO:0030246">
    <property type="term" value="F:carbohydrate binding"/>
    <property type="evidence" value="ECO:0007669"/>
    <property type="project" value="InterPro"/>
</dbReference>
<gene>
    <name evidence="3" type="ORF">A2755_00110</name>
</gene>
<dbReference type="InterPro" id="IPR008965">
    <property type="entry name" value="CBM2/CBM3_carb-bd_dom_sf"/>
</dbReference>
<dbReference type="STRING" id="1802555.A2755_00110"/>
<keyword evidence="1" id="KW-0812">Transmembrane</keyword>
<keyword evidence="1" id="KW-1133">Transmembrane helix</keyword>
<evidence type="ECO:0000256" key="2">
    <source>
        <dbReference type="SAM" id="SignalP"/>
    </source>
</evidence>
<dbReference type="Proteomes" id="UP000177029">
    <property type="component" value="Unassembled WGS sequence"/>
</dbReference>
<accession>A0A1F8DPY0</accession>
<organism evidence="3 4">
    <name type="scientific">Candidatus Wolfebacteria bacterium RIFCSPHIGHO2_01_FULL_48_22</name>
    <dbReference type="NCBI Taxonomy" id="1802555"/>
    <lineage>
        <taxon>Bacteria</taxon>
        <taxon>Candidatus Wolfeibacteriota</taxon>
    </lineage>
</organism>
<reference evidence="3 4" key="1">
    <citation type="journal article" date="2016" name="Nat. Commun.">
        <title>Thousands of microbial genomes shed light on interconnected biogeochemical processes in an aquifer system.</title>
        <authorList>
            <person name="Anantharaman K."/>
            <person name="Brown C.T."/>
            <person name="Hug L.A."/>
            <person name="Sharon I."/>
            <person name="Castelle C.J."/>
            <person name="Probst A.J."/>
            <person name="Thomas B.C."/>
            <person name="Singh A."/>
            <person name="Wilkins M.J."/>
            <person name="Karaoz U."/>
            <person name="Brodie E.L."/>
            <person name="Williams K.H."/>
            <person name="Hubbard S.S."/>
            <person name="Banfield J.F."/>
        </authorList>
    </citation>
    <scope>NUCLEOTIDE SEQUENCE [LARGE SCALE GENOMIC DNA]</scope>
</reference>
<proteinExistence type="predicted"/>
<feature type="chain" id="PRO_5009535190" description="Cohesin domain-containing protein" evidence="2">
    <location>
        <begin position="31"/>
        <end position="294"/>
    </location>
</feature>
<evidence type="ECO:0000313" key="3">
    <source>
        <dbReference type="EMBL" id="OGM90492.1"/>
    </source>
</evidence>
<dbReference type="Gene3D" id="2.60.40.680">
    <property type="match status" value="1"/>
</dbReference>
<evidence type="ECO:0008006" key="5">
    <source>
        <dbReference type="Google" id="ProtNLM"/>
    </source>
</evidence>
<sequence>MMHCAMTHTRRYILLTGAAIFLLAATSASAARLSVGVEPVSVKSGSKVIATVTLDTEGELLNAFEGNILFPTDLFIVKELRDGNTLVNVWIEPPREREPGRISFSGITPGGYNGKRGTLLSVVFEAIKEGEGIVSLDKIQVLKNDGEGTLASISLPSVSPSVMVSKEAGSSDVSETPDTESPEPFSLEVMQNEGVFDGKQVLIFATQDKISGINYYEVCEGILATCVRAESPYVLKYQRADRYITVKAVDFYGNERVAVLFTSRAAWRYAFYLIIGILFIAGCVYFVRRMKLKP</sequence>
<comment type="caution">
    <text evidence="3">The sequence shown here is derived from an EMBL/GenBank/DDBJ whole genome shotgun (WGS) entry which is preliminary data.</text>
</comment>
<evidence type="ECO:0000313" key="4">
    <source>
        <dbReference type="Proteomes" id="UP000177029"/>
    </source>
</evidence>
<feature type="signal peptide" evidence="2">
    <location>
        <begin position="1"/>
        <end position="30"/>
    </location>
</feature>
<feature type="transmembrane region" description="Helical" evidence="1">
    <location>
        <begin position="269"/>
        <end position="287"/>
    </location>
</feature>
<evidence type="ECO:0000256" key="1">
    <source>
        <dbReference type="SAM" id="Phobius"/>
    </source>
</evidence>
<protein>
    <recommendedName>
        <fullName evidence="5">Cohesin domain-containing protein</fullName>
    </recommendedName>
</protein>
<dbReference type="CDD" id="cd08547">
    <property type="entry name" value="Type_II_cohesin"/>
    <property type="match status" value="1"/>
</dbReference>
<keyword evidence="2" id="KW-0732">Signal</keyword>
<dbReference type="AlphaFoldDB" id="A0A1F8DPY0"/>
<name>A0A1F8DPY0_9BACT</name>